<proteinExistence type="predicted"/>
<protein>
    <submittedName>
        <fullName evidence="1">Uncharacterized protein</fullName>
    </submittedName>
</protein>
<gene>
    <name evidence="1" type="ORF">ABXS05_28170</name>
</gene>
<accession>A0ABV3PV15</accession>
<name>A0ABV3PV15_9HYPH</name>
<organism evidence="1 2">
    <name type="scientific">Labrys neptuniae</name>
    <dbReference type="NCBI Taxonomy" id="376174"/>
    <lineage>
        <taxon>Bacteria</taxon>
        <taxon>Pseudomonadati</taxon>
        <taxon>Pseudomonadota</taxon>
        <taxon>Alphaproteobacteria</taxon>
        <taxon>Hyphomicrobiales</taxon>
        <taxon>Xanthobacteraceae</taxon>
        <taxon>Labrys</taxon>
    </lineage>
</organism>
<dbReference type="EMBL" id="JBFNQD010000014">
    <property type="protein sequence ID" value="MEW9309459.1"/>
    <property type="molecule type" value="Genomic_DNA"/>
</dbReference>
<comment type="caution">
    <text evidence="1">The sequence shown here is derived from an EMBL/GenBank/DDBJ whole genome shotgun (WGS) entry which is preliminary data.</text>
</comment>
<evidence type="ECO:0000313" key="2">
    <source>
        <dbReference type="Proteomes" id="UP001555786"/>
    </source>
</evidence>
<keyword evidence="2" id="KW-1185">Reference proteome</keyword>
<dbReference type="Proteomes" id="UP001555786">
    <property type="component" value="Unassembled WGS sequence"/>
</dbReference>
<sequence length="72" mass="7981">MAGLLARGCCQRACSQNPVPFLLAVIGIRQALSRRFERYSIGLDFGIESDAVSYCCRIAFAKNRHPLFGTML</sequence>
<evidence type="ECO:0000313" key="1">
    <source>
        <dbReference type="EMBL" id="MEW9309459.1"/>
    </source>
</evidence>
<reference evidence="1 2" key="1">
    <citation type="submission" date="2024-07" db="EMBL/GenBank/DDBJ databases">
        <title>Description of Labrys sedimenti sp. nov., isolated from a diclofenac-degrading enrichment culture.</title>
        <authorList>
            <person name="Tancsics A."/>
            <person name="Csepanyi A."/>
        </authorList>
    </citation>
    <scope>NUCLEOTIDE SEQUENCE [LARGE SCALE GENOMIC DNA]</scope>
    <source>
        <strain evidence="1 2">LMG 23578</strain>
    </source>
</reference>
<dbReference type="RefSeq" id="WP_367626162.1">
    <property type="nucleotide sequence ID" value="NZ_JBFNQD010000014.1"/>
</dbReference>